<name>A0A2T4DRD2_9BACT</name>
<dbReference type="AlphaFoldDB" id="A0A2T4DRD2"/>
<comment type="caution">
    <text evidence="1">The sequence shown here is derived from an EMBL/GenBank/DDBJ whole genome shotgun (WGS) entry which is preliminary data.</text>
</comment>
<proteinExistence type="predicted"/>
<protein>
    <submittedName>
        <fullName evidence="1">Uncharacterized protein</fullName>
    </submittedName>
</protein>
<dbReference type="Proteomes" id="UP000240608">
    <property type="component" value="Unassembled WGS sequence"/>
</dbReference>
<dbReference type="EMBL" id="PYVU01000053">
    <property type="protein sequence ID" value="PTB96379.1"/>
    <property type="molecule type" value="Genomic_DNA"/>
</dbReference>
<evidence type="ECO:0000313" key="1">
    <source>
        <dbReference type="EMBL" id="PTB96379.1"/>
    </source>
</evidence>
<reference evidence="1 2" key="1">
    <citation type="submission" date="2018-03" db="EMBL/GenBank/DDBJ databases">
        <title>Cross-interface Injection: A General Nanoliter Liquid Handling Method Applied to Single Cells Genome Amplification Automated Nanoliter Liquid Handling Applied to Single Cell Multiple Displacement Amplification.</title>
        <authorList>
            <person name="Yun J."/>
            <person name="Xu P."/>
            <person name="Xu J."/>
            <person name="Dai X."/>
            <person name="Wang Y."/>
            <person name="Zheng X."/>
            <person name="Cao C."/>
            <person name="Yi Q."/>
            <person name="Zhu Y."/>
            <person name="Wang L."/>
            <person name="Dong Z."/>
            <person name="Huang Y."/>
            <person name="Huang L."/>
            <person name="Du W."/>
        </authorList>
    </citation>
    <scope>NUCLEOTIDE SEQUENCE [LARGE SCALE GENOMIC DNA]</scope>
    <source>
        <strain evidence="1 2">Z-D1-2</strain>
    </source>
</reference>
<gene>
    <name evidence="1" type="ORF">C9994_07515</name>
</gene>
<sequence>MIMAVENSLLMHPRCKRGRRGEFYIDGKFKNISIYKSNQTTITMLNEINQYISLKEKEAQEIKKDMKIYIEINR</sequence>
<organism evidence="1 2">
    <name type="scientific">Marivirga lumbricoides</name>
    <dbReference type="NCBI Taxonomy" id="1046115"/>
    <lineage>
        <taxon>Bacteria</taxon>
        <taxon>Pseudomonadati</taxon>
        <taxon>Bacteroidota</taxon>
        <taxon>Cytophagia</taxon>
        <taxon>Cytophagales</taxon>
        <taxon>Marivirgaceae</taxon>
        <taxon>Marivirga</taxon>
    </lineage>
</organism>
<evidence type="ECO:0000313" key="2">
    <source>
        <dbReference type="Proteomes" id="UP000240608"/>
    </source>
</evidence>
<accession>A0A2T4DRD2</accession>